<keyword evidence="1 4" id="KW-0805">Transcription regulation</keyword>
<proteinExistence type="inferred from homology"/>
<gene>
    <name evidence="5" type="ORF">EDD72_10113</name>
</gene>
<keyword evidence="2 4" id="KW-0238">DNA-binding</keyword>
<reference evidence="5 6" key="1">
    <citation type="submission" date="2019-03" db="EMBL/GenBank/DDBJ databases">
        <title>Genomic Encyclopedia of Type Strains, Phase IV (KMG-IV): sequencing the most valuable type-strain genomes for metagenomic binning, comparative biology and taxonomic classification.</title>
        <authorList>
            <person name="Goeker M."/>
        </authorList>
    </citation>
    <scope>NUCLEOTIDE SEQUENCE [LARGE SCALE GENOMIC DNA]</scope>
    <source>
        <strain evidence="5 6">DSM 23802</strain>
    </source>
</reference>
<name>A0A4R3KL75_9BACI</name>
<dbReference type="Proteomes" id="UP000295788">
    <property type="component" value="Unassembled WGS sequence"/>
</dbReference>
<dbReference type="InterPro" id="IPR026282">
    <property type="entry name" value="MJ1563"/>
</dbReference>
<dbReference type="SUPFAM" id="SSF46785">
    <property type="entry name" value="Winged helix' DNA-binding domain"/>
    <property type="match status" value="1"/>
</dbReference>
<accession>A0A4R3KL75</accession>
<keyword evidence="6" id="KW-1185">Reference proteome</keyword>
<dbReference type="RefSeq" id="WP_207893598.1">
    <property type="nucleotide sequence ID" value="NZ_SMAB01000001.1"/>
</dbReference>
<dbReference type="NCBIfam" id="NF047500">
    <property type="entry name" value="choline_R_CudC"/>
    <property type="match status" value="1"/>
</dbReference>
<dbReference type="PANTHER" id="PTHR38465:SF1">
    <property type="entry name" value="HTH-TYPE TRANSCRIPTIONAL REGULATOR MJ1563-RELATED"/>
    <property type="match status" value="1"/>
</dbReference>
<dbReference type="InterPro" id="IPR052362">
    <property type="entry name" value="HTH-GbsR_regulator"/>
</dbReference>
<dbReference type="InterPro" id="IPR036390">
    <property type="entry name" value="WH_DNA-bd_sf"/>
</dbReference>
<organism evidence="5 6">
    <name type="scientific">Tepidibacillus fermentans</name>
    <dbReference type="NCBI Taxonomy" id="1281767"/>
    <lineage>
        <taxon>Bacteria</taxon>
        <taxon>Bacillati</taxon>
        <taxon>Bacillota</taxon>
        <taxon>Bacilli</taxon>
        <taxon>Bacillales</taxon>
        <taxon>Bacillaceae</taxon>
        <taxon>Tepidibacillus</taxon>
    </lineage>
</organism>
<evidence type="ECO:0000256" key="3">
    <source>
        <dbReference type="ARBA" id="ARBA00023163"/>
    </source>
</evidence>
<protein>
    <recommendedName>
        <fullName evidence="4">HTH-type transcriptional regulator</fullName>
    </recommendedName>
</protein>
<evidence type="ECO:0000313" key="6">
    <source>
        <dbReference type="Proteomes" id="UP000295788"/>
    </source>
</evidence>
<dbReference type="AlphaFoldDB" id="A0A4R3KL75"/>
<dbReference type="PANTHER" id="PTHR38465">
    <property type="entry name" value="HTH-TYPE TRANSCRIPTIONAL REGULATOR MJ1563-RELATED"/>
    <property type="match status" value="1"/>
</dbReference>
<sequence>MLVNQGDIHLNKDIKRLEKARERVIHSITENMDLYGITDSVGRLYGILYFSERPLTLDEMREALGMSKTSMSTGVRTLLETNMVNKVWKKGVRKDLYQAEEDWYQVFFDFFSIKWKRAIELNLHAIQQSKKDYDELLNNPSTSSEIKEQVQTDLNKLTQAEEYYTWLTSLIKSFESKKIFEFIPKPSNKLNQNLE</sequence>
<evidence type="ECO:0000256" key="2">
    <source>
        <dbReference type="ARBA" id="ARBA00023125"/>
    </source>
</evidence>
<dbReference type="Gene3D" id="1.10.10.10">
    <property type="entry name" value="Winged helix-like DNA-binding domain superfamily/Winged helix DNA-binding domain"/>
    <property type="match status" value="1"/>
</dbReference>
<dbReference type="GO" id="GO:0003677">
    <property type="term" value="F:DNA binding"/>
    <property type="evidence" value="ECO:0007669"/>
    <property type="project" value="UniProtKB-UniRule"/>
</dbReference>
<evidence type="ECO:0000313" key="5">
    <source>
        <dbReference type="EMBL" id="TCS84352.1"/>
    </source>
</evidence>
<keyword evidence="3 4" id="KW-0804">Transcription</keyword>
<dbReference type="PIRSF" id="PIRSF006707">
    <property type="entry name" value="MJ1563"/>
    <property type="match status" value="1"/>
</dbReference>
<comment type="similarity">
    <text evidence="4">Belongs to the GbsR family.</text>
</comment>
<dbReference type="EMBL" id="SMAB01000001">
    <property type="protein sequence ID" value="TCS84352.1"/>
    <property type="molecule type" value="Genomic_DNA"/>
</dbReference>
<evidence type="ECO:0000256" key="4">
    <source>
        <dbReference type="PIRNR" id="PIRNR006707"/>
    </source>
</evidence>
<comment type="caution">
    <text evidence="5">The sequence shown here is derived from an EMBL/GenBank/DDBJ whole genome shotgun (WGS) entry which is preliminary data.</text>
</comment>
<dbReference type="InterPro" id="IPR036388">
    <property type="entry name" value="WH-like_DNA-bd_sf"/>
</dbReference>
<evidence type="ECO:0000256" key="1">
    <source>
        <dbReference type="ARBA" id="ARBA00023015"/>
    </source>
</evidence>